<protein>
    <submittedName>
        <fullName evidence="2">Uncharacterized protein</fullName>
    </submittedName>
</protein>
<comment type="caution">
    <text evidence="2">The sequence shown here is derived from an EMBL/GenBank/DDBJ whole genome shotgun (WGS) entry which is preliminary data.</text>
</comment>
<sequence length="328" mass="34944">MSSARLSVHLPVAHSLALRSSFSRHCAWRLPCEALRRHRCQCGISATAILPDSARGRFFFPSPPATRLLPPSPSIVSKHFSGGLFADASWTVSTSPCPSSSQGTSRLTGFTLDATLGVTFAATPRPELTTPAPAACKSPACSYEIHTGGMLTFVQDRVCPDIGKLLSGCSHCAPHIASLTPPQCNKSLRTPHQRQRKHERAVDVESSRGSAHAEHIPRRRAGCARRRGFGGVSVVHTGRLQVLILPSMLNVGGGACPALARCGSGAARAWAWVWYTGCAETVLAKDAKDVKDRGVVLLMDLAGILRCKQMALTQGVPTLKISDPGSEK</sequence>
<name>A0AAD6VJA4_9AGAR</name>
<feature type="compositionally biased region" description="Basic residues" evidence="1">
    <location>
        <begin position="189"/>
        <end position="199"/>
    </location>
</feature>
<evidence type="ECO:0000313" key="2">
    <source>
        <dbReference type="EMBL" id="KAJ7214504.1"/>
    </source>
</evidence>
<evidence type="ECO:0000313" key="3">
    <source>
        <dbReference type="Proteomes" id="UP001219525"/>
    </source>
</evidence>
<accession>A0AAD6VJA4</accession>
<feature type="region of interest" description="Disordered" evidence="1">
    <location>
        <begin position="183"/>
        <end position="217"/>
    </location>
</feature>
<dbReference type="EMBL" id="JARJCW010000019">
    <property type="protein sequence ID" value="KAJ7214504.1"/>
    <property type="molecule type" value="Genomic_DNA"/>
</dbReference>
<proteinExistence type="predicted"/>
<gene>
    <name evidence="2" type="ORF">GGX14DRAFT_392528</name>
</gene>
<feature type="compositionally biased region" description="Basic and acidic residues" evidence="1">
    <location>
        <begin position="200"/>
        <end position="216"/>
    </location>
</feature>
<keyword evidence="3" id="KW-1185">Reference proteome</keyword>
<dbReference type="AlphaFoldDB" id="A0AAD6VJA4"/>
<reference evidence="2" key="1">
    <citation type="submission" date="2023-03" db="EMBL/GenBank/DDBJ databases">
        <title>Massive genome expansion in bonnet fungi (Mycena s.s.) driven by repeated elements and novel gene families across ecological guilds.</title>
        <authorList>
            <consortium name="Lawrence Berkeley National Laboratory"/>
            <person name="Harder C.B."/>
            <person name="Miyauchi S."/>
            <person name="Viragh M."/>
            <person name="Kuo A."/>
            <person name="Thoen E."/>
            <person name="Andreopoulos B."/>
            <person name="Lu D."/>
            <person name="Skrede I."/>
            <person name="Drula E."/>
            <person name="Henrissat B."/>
            <person name="Morin E."/>
            <person name="Kohler A."/>
            <person name="Barry K."/>
            <person name="LaButti K."/>
            <person name="Morin E."/>
            <person name="Salamov A."/>
            <person name="Lipzen A."/>
            <person name="Mereny Z."/>
            <person name="Hegedus B."/>
            <person name="Baldrian P."/>
            <person name="Stursova M."/>
            <person name="Weitz H."/>
            <person name="Taylor A."/>
            <person name="Grigoriev I.V."/>
            <person name="Nagy L.G."/>
            <person name="Martin F."/>
            <person name="Kauserud H."/>
        </authorList>
    </citation>
    <scope>NUCLEOTIDE SEQUENCE</scope>
    <source>
        <strain evidence="2">9144</strain>
    </source>
</reference>
<evidence type="ECO:0000256" key="1">
    <source>
        <dbReference type="SAM" id="MobiDB-lite"/>
    </source>
</evidence>
<dbReference type="Proteomes" id="UP001219525">
    <property type="component" value="Unassembled WGS sequence"/>
</dbReference>
<organism evidence="2 3">
    <name type="scientific">Mycena pura</name>
    <dbReference type="NCBI Taxonomy" id="153505"/>
    <lineage>
        <taxon>Eukaryota</taxon>
        <taxon>Fungi</taxon>
        <taxon>Dikarya</taxon>
        <taxon>Basidiomycota</taxon>
        <taxon>Agaricomycotina</taxon>
        <taxon>Agaricomycetes</taxon>
        <taxon>Agaricomycetidae</taxon>
        <taxon>Agaricales</taxon>
        <taxon>Marasmiineae</taxon>
        <taxon>Mycenaceae</taxon>
        <taxon>Mycena</taxon>
    </lineage>
</organism>